<dbReference type="InterPro" id="IPR012337">
    <property type="entry name" value="RNaseH-like_sf"/>
</dbReference>
<keyword evidence="7" id="KW-0695">RNA-directed DNA polymerase</keyword>
<dbReference type="InterPro" id="IPR041373">
    <property type="entry name" value="RT_RNaseH"/>
</dbReference>
<dbReference type="Proteomes" id="UP000257109">
    <property type="component" value="Unassembled WGS sequence"/>
</dbReference>
<dbReference type="PROSITE" id="PS50088">
    <property type="entry name" value="ANK_REPEAT"/>
    <property type="match status" value="1"/>
</dbReference>
<dbReference type="InterPro" id="IPR043502">
    <property type="entry name" value="DNA/RNA_pol_sf"/>
</dbReference>
<keyword evidence="4" id="KW-0540">Nuclease</keyword>
<dbReference type="GO" id="GO:0006310">
    <property type="term" value="P:DNA recombination"/>
    <property type="evidence" value="ECO:0007669"/>
    <property type="project" value="UniProtKB-KW"/>
</dbReference>
<evidence type="ECO:0000256" key="4">
    <source>
        <dbReference type="ARBA" id="ARBA00022722"/>
    </source>
</evidence>
<dbReference type="SUPFAM" id="SSF53098">
    <property type="entry name" value="Ribonuclease H-like"/>
    <property type="match status" value="1"/>
</dbReference>
<dbReference type="GO" id="GO:0003964">
    <property type="term" value="F:RNA-directed DNA polymerase activity"/>
    <property type="evidence" value="ECO:0007669"/>
    <property type="project" value="UniProtKB-KW"/>
</dbReference>
<dbReference type="GO" id="GO:0003676">
    <property type="term" value="F:nucleic acid binding"/>
    <property type="evidence" value="ECO:0007669"/>
    <property type="project" value="InterPro"/>
</dbReference>
<dbReference type="InterPro" id="IPR000467">
    <property type="entry name" value="G_patch_dom"/>
</dbReference>
<dbReference type="PROSITE" id="PS50879">
    <property type="entry name" value="RNASE_H_1"/>
    <property type="match status" value="1"/>
</dbReference>
<evidence type="ECO:0000256" key="1">
    <source>
        <dbReference type="ARBA" id="ARBA00012493"/>
    </source>
</evidence>
<evidence type="ECO:0000313" key="13">
    <source>
        <dbReference type="EMBL" id="RDX84754.1"/>
    </source>
</evidence>
<dbReference type="EMBL" id="QJKJ01006959">
    <property type="protein sequence ID" value="RDX84754.1"/>
    <property type="molecule type" value="Genomic_DNA"/>
</dbReference>
<dbReference type="GO" id="GO:0004523">
    <property type="term" value="F:RNA-DNA hybrid ribonuclease activity"/>
    <property type="evidence" value="ECO:0007669"/>
    <property type="project" value="InterPro"/>
</dbReference>
<keyword evidence="2" id="KW-0808">Transferase</keyword>
<dbReference type="Gene3D" id="3.30.420.10">
    <property type="entry name" value="Ribonuclease H-like superfamily/Ribonuclease H"/>
    <property type="match status" value="1"/>
</dbReference>
<dbReference type="CDD" id="cd00303">
    <property type="entry name" value="retropepsin_like"/>
    <property type="match status" value="1"/>
</dbReference>
<evidence type="ECO:0000256" key="8">
    <source>
        <dbReference type="ARBA" id="ARBA00023172"/>
    </source>
</evidence>
<dbReference type="InterPro" id="IPR002110">
    <property type="entry name" value="Ankyrin_rpt"/>
</dbReference>
<feature type="repeat" description="ANK" evidence="9">
    <location>
        <begin position="116"/>
        <end position="148"/>
    </location>
</feature>
<keyword evidence="3" id="KW-0548">Nucleotidyltransferase</keyword>
<dbReference type="Gene3D" id="1.10.340.70">
    <property type="match status" value="1"/>
</dbReference>
<proteinExistence type="predicted"/>
<dbReference type="Gene3D" id="3.30.70.270">
    <property type="match status" value="1"/>
</dbReference>
<sequence>MTRNKRIYTPENLGRKNPKGSPKGAPKEKEAEEFLKLIRYSEYELLDHLNKTPARISLLSLLLNSENHRNLLLKVLKEAHVAPDITAERFGGIIGSLTSSGRLTFSDEEIPAEGRQHNQPLHIAVKCGDYMITKVLVDNGSSLNVLPKDTLDKLSSIHVQLKASLVVVRVFDGSRRDVMEEVTLPIYIGPTLFNIVFQVMDIRPAYSCLLGRPWIHGAGAVPSSLHQKVKFIADQQLVSVMGEQELMISTPAPEEYIEEDEESLETSFQALELTTGSEMKSLAPPATVGKMAFRVMIKEGYQPGKGLGPFLEGIPAPIEIRENKGRVGLGYQAGNHDNNGQAHLARAPTNNEPSPNNDMTLACEDPSPIEGPAEDEDAETEALAEVERQIEQERPKFQPLAKELESVNLGDEGNKKEVRIGNQMSQEARKALVELLQEFSDIFAWSYRDMPGLDRSIVEHRLPMLPKAVPVRQQLQRMKPDVALKIKEEVEKQWDTGFLAVSNYPQWVANIVPVPKKDGKIRMCVDYRDLNRASPKDNFPLPHIDMLVDNTACHAFFSFMDGFSGYNQILMAEEDREKTTFVTLWGTFCYKVMSFRLKNAGATYQRAMVTLFHDMMHKKIEVYVDDMIAKSKTPEQHIKDLRKLFGRLRKYRLRLNPAKCTFGVTSGKLLGFVVSERGIEVDPDKVKAIREMPPPATDSEKFEWDAECQGAFERIKQYLEHPPVLVPTTPEKPLILYLTVLDESMGCMLGQRDEAGKERAVYYLSKKFTDCKKRYPALERTYCALRLRPYMLSHTVWLVAKTNPIKYILEKPALTGRIARWQMALSEFDITYVSRHAVKGGALADHLAYHPLAESQPLAHEFPDEYIIQADDKPRSENEWTMWFDGASNILGNRIGVVLASPTDQYFPFIANLGFACTNNMAEYEACTMGLAMALEHQVKRLRVYGDSALVIYQLRGEWETRDIKLIPYHDYVKEMTGAFDAITFHHVPREKNQMADALATLSAMVRVNEGREMTIHVRRYLEKGEYLKGASGNSKRTLRRLAAGYLLSGSVLYKRNTDMTLLQCVDHPKAERIIEEVHEGTFGTHASGHTLARKILRTGYYWTKLESDCHQHVQRCLKCQVQADRINVAPSSLHSLAAPWPFSMWGID</sequence>
<dbReference type="PROSITE" id="PS50297">
    <property type="entry name" value="ANK_REP_REGION"/>
    <property type="match status" value="1"/>
</dbReference>
<dbReference type="InterPro" id="IPR021109">
    <property type="entry name" value="Peptidase_aspartic_dom_sf"/>
</dbReference>
<evidence type="ECO:0000256" key="3">
    <source>
        <dbReference type="ARBA" id="ARBA00022695"/>
    </source>
</evidence>
<dbReference type="Gene3D" id="3.10.10.10">
    <property type="entry name" value="HIV Type 1 Reverse Transcriptase, subunit A, domain 1"/>
    <property type="match status" value="1"/>
</dbReference>
<dbReference type="OrthoDB" id="1427511at2759"/>
<gene>
    <name evidence="13" type="ORF">CR513_34155</name>
</gene>
<dbReference type="SMART" id="SM00443">
    <property type="entry name" value="G_patch"/>
    <property type="match status" value="1"/>
</dbReference>
<dbReference type="Pfam" id="PF13456">
    <property type="entry name" value="RVT_3"/>
    <property type="match status" value="1"/>
</dbReference>
<dbReference type="InterPro" id="IPR000477">
    <property type="entry name" value="RT_dom"/>
</dbReference>
<reference evidence="13" key="1">
    <citation type="submission" date="2018-05" db="EMBL/GenBank/DDBJ databases">
        <title>Draft genome of Mucuna pruriens seed.</title>
        <authorList>
            <person name="Nnadi N.E."/>
            <person name="Vos R."/>
            <person name="Hasami M.H."/>
            <person name="Devisetty U.K."/>
            <person name="Aguiy J.C."/>
        </authorList>
    </citation>
    <scope>NUCLEOTIDE SEQUENCE [LARGE SCALE GENOMIC DNA]</scope>
    <source>
        <strain evidence="13">JCA_2017</strain>
    </source>
</reference>
<keyword evidence="6" id="KW-0378">Hydrolase</keyword>
<accession>A0A371G2G8</accession>
<keyword evidence="5" id="KW-0255">Endonuclease</keyword>
<feature type="region of interest" description="Disordered" evidence="10">
    <location>
        <begin position="1"/>
        <end position="28"/>
    </location>
</feature>
<dbReference type="AlphaFoldDB" id="A0A371G2G8"/>
<comment type="caution">
    <text evidence="13">The sequence shown here is derived from an EMBL/GenBank/DDBJ whole genome shotgun (WGS) entry which is preliminary data.</text>
</comment>
<evidence type="ECO:0000256" key="10">
    <source>
        <dbReference type="SAM" id="MobiDB-lite"/>
    </source>
</evidence>
<dbReference type="PANTHER" id="PTHR48475:SF1">
    <property type="entry name" value="RNASE H TYPE-1 DOMAIN-CONTAINING PROTEIN"/>
    <property type="match status" value="1"/>
</dbReference>
<dbReference type="Pfam" id="PF17917">
    <property type="entry name" value="RT_RNaseH"/>
    <property type="match status" value="1"/>
</dbReference>
<keyword evidence="14" id="KW-1185">Reference proteome</keyword>
<dbReference type="PROSITE" id="PS50174">
    <property type="entry name" value="G_PATCH"/>
    <property type="match status" value="1"/>
</dbReference>
<dbReference type="InterPro" id="IPR002156">
    <property type="entry name" value="RNaseH_domain"/>
</dbReference>
<dbReference type="PANTHER" id="PTHR48475">
    <property type="entry name" value="RIBONUCLEASE H"/>
    <property type="match status" value="1"/>
</dbReference>
<evidence type="ECO:0000259" key="11">
    <source>
        <dbReference type="PROSITE" id="PS50174"/>
    </source>
</evidence>
<dbReference type="EC" id="2.7.7.49" evidence="1"/>
<dbReference type="SUPFAM" id="SSF56672">
    <property type="entry name" value="DNA/RNA polymerases"/>
    <property type="match status" value="1"/>
</dbReference>
<feature type="domain" description="G-patch" evidence="11">
    <location>
        <begin position="288"/>
        <end position="334"/>
    </location>
</feature>
<feature type="non-terminal residue" evidence="13">
    <location>
        <position position="1149"/>
    </location>
</feature>
<dbReference type="Pfam" id="PF17921">
    <property type="entry name" value="Integrase_H2C2"/>
    <property type="match status" value="1"/>
</dbReference>
<dbReference type="InterPro" id="IPR043128">
    <property type="entry name" value="Rev_trsase/Diguanyl_cyclase"/>
</dbReference>
<evidence type="ECO:0000256" key="9">
    <source>
        <dbReference type="PROSITE-ProRule" id="PRU00023"/>
    </source>
</evidence>
<keyword evidence="9" id="KW-0040">ANK repeat</keyword>
<evidence type="ECO:0000256" key="2">
    <source>
        <dbReference type="ARBA" id="ARBA00022679"/>
    </source>
</evidence>
<organism evidence="13 14">
    <name type="scientific">Mucuna pruriens</name>
    <name type="common">Velvet bean</name>
    <name type="synonym">Dolichos pruriens</name>
    <dbReference type="NCBI Taxonomy" id="157652"/>
    <lineage>
        <taxon>Eukaryota</taxon>
        <taxon>Viridiplantae</taxon>
        <taxon>Streptophyta</taxon>
        <taxon>Embryophyta</taxon>
        <taxon>Tracheophyta</taxon>
        <taxon>Spermatophyta</taxon>
        <taxon>Magnoliopsida</taxon>
        <taxon>eudicotyledons</taxon>
        <taxon>Gunneridae</taxon>
        <taxon>Pentapetalae</taxon>
        <taxon>rosids</taxon>
        <taxon>fabids</taxon>
        <taxon>Fabales</taxon>
        <taxon>Fabaceae</taxon>
        <taxon>Papilionoideae</taxon>
        <taxon>50 kb inversion clade</taxon>
        <taxon>NPAAA clade</taxon>
        <taxon>indigoferoid/millettioid clade</taxon>
        <taxon>Phaseoleae</taxon>
        <taxon>Mucuna</taxon>
    </lineage>
</organism>
<dbReference type="CDD" id="cd01647">
    <property type="entry name" value="RT_LTR"/>
    <property type="match status" value="1"/>
</dbReference>
<protein>
    <recommendedName>
        <fullName evidence="1">RNA-directed DNA polymerase</fullName>
        <ecNumber evidence="1">2.7.7.49</ecNumber>
    </recommendedName>
</protein>
<dbReference type="InterPro" id="IPR041588">
    <property type="entry name" value="Integrase_H2C2"/>
</dbReference>
<evidence type="ECO:0000313" key="14">
    <source>
        <dbReference type="Proteomes" id="UP000257109"/>
    </source>
</evidence>
<feature type="domain" description="RNase H type-1" evidence="12">
    <location>
        <begin position="876"/>
        <end position="1005"/>
    </location>
</feature>
<keyword evidence="8" id="KW-0233">DNA recombination</keyword>
<dbReference type="Pfam" id="PF00078">
    <property type="entry name" value="RVT_1"/>
    <property type="match status" value="1"/>
</dbReference>
<evidence type="ECO:0000259" key="12">
    <source>
        <dbReference type="PROSITE" id="PS50879"/>
    </source>
</evidence>
<feature type="non-terminal residue" evidence="13">
    <location>
        <position position="1"/>
    </location>
</feature>
<evidence type="ECO:0000256" key="7">
    <source>
        <dbReference type="ARBA" id="ARBA00022918"/>
    </source>
</evidence>
<evidence type="ECO:0000256" key="6">
    <source>
        <dbReference type="ARBA" id="ARBA00022801"/>
    </source>
</evidence>
<dbReference type="Pfam" id="PF01585">
    <property type="entry name" value="G-patch"/>
    <property type="match status" value="1"/>
</dbReference>
<evidence type="ECO:0000256" key="5">
    <source>
        <dbReference type="ARBA" id="ARBA00022759"/>
    </source>
</evidence>
<dbReference type="InterPro" id="IPR036397">
    <property type="entry name" value="RNaseH_sf"/>
</dbReference>
<dbReference type="Gene3D" id="2.40.70.10">
    <property type="entry name" value="Acid Proteases"/>
    <property type="match status" value="1"/>
</dbReference>
<dbReference type="CDD" id="cd09279">
    <property type="entry name" value="RNase_HI_like"/>
    <property type="match status" value="1"/>
</dbReference>
<name>A0A371G2G8_MUCPR</name>